<dbReference type="EMBL" id="JTHP01000013">
    <property type="protein sequence ID" value="KJD45918.1"/>
    <property type="molecule type" value="Genomic_DNA"/>
</dbReference>
<dbReference type="PATRIC" id="fig|159743.3.peg.1956"/>
<dbReference type="RefSeq" id="WP_044645799.1">
    <property type="nucleotide sequence ID" value="NZ_JTHP01000013.1"/>
</dbReference>
<accession>A0A0D7X4M5</accession>
<organism evidence="1 2">
    <name type="scientific">Paenibacillus terrae</name>
    <dbReference type="NCBI Taxonomy" id="159743"/>
    <lineage>
        <taxon>Bacteria</taxon>
        <taxon>Bacillati</taxon>
        <taxon>Bacillota</taxon>
        <taxon>Bacilli</taxon>
        <taxon>Bacillales</taxon>
        <taxon>Paenibacillaceae</taxon>
        <taxon>Paenibacillus</taxon>
    </lineage>
</organism>
<evidence type="ECO:0000313" key="1">
    <source>
        <dbReference type="EMBL" id="KJD45918.1"/>
    </source>
</evidence>
<dbReference type="Proteomes" id="UP000032534">
    <property type="component" value="Unassembled WGS sequence"/>
</dbReference>
<name>A0A0D7X4M5_9BACL</name>
<evidence type="ECO:0000313" key="2">
    <source>
        <dbReference type="Proteomes" id="UP000032534"/>
    </source>
</evidence>
<protein>
    <submittedName>
        <fullName evidence="1">Uncharacterized protein</fullName>
    </submittedName>
</protein>
<dbReference type="AlphaFoldDB" id="A0A0D7X4M5"/>
<keyword evidence="2" id="KW-1185">Reference proteome</keyword>
<gene>
    <name evidence="1" type="ORF">QD47_08895</name>
</gene>
<comment type="caution">
    <text evidence="1">The sequence shown here is derived from an EMBL/GenBank/DDBJ whole genome shotgun (WGS) entry which is preliminary data.</text>
</comment>
<sequence>MGQNHISLIELFAFHSNTPVLYKIDQSKQKWVIILKISYGERIGFSKCDFTTEVKSIDLIKWGSFLLNIRRCTLEKAMTIVHCKGLEWEDNKLLLVYNALLQLVQTQQLRMKVAVGTTGRDSFINTSNLQLTSSSQIRGRRYNLDNKSLFDETSAYYSIF</sequence>
<reference evidence="1 2" key="1">
    <citation type="submission" date="2014-11" db="EMBL/GenBank/DDBJ databases">
        <title>Draft Genome Sequences of Paenibacillus polymyxa NRRL B-30509 and Paenibacillus terrae NRRL B-30644, Strains from a Poultry Environment that Produce Tridecaptin A and Paenicidins.</title>
        <authorList>
            <person name="van Belkum M.J."/>
            <person name="Lohans C.T."/>
            <person name="Vederas J.C."/>
        </authorList>
    </citation>
    <scope>NUCLEOTIDE SEQUENCE [LARGE SCALE GENOMIC DNA]</scope>
    <source>
        <strain evidence="1 2">NRRL B-30644</strain>
    </source>
</reference>
<proteinExistence type="predicted"/>
<dbReference type="OrthoDB" id="2611783at2"/>